<gene>
    <name evidence="3" type="ORF">FOVG_18928</name>
</gene>
<reference evidence="3" key="2">
    <citation type="submission" date="2012-05" db="EMBL/GenBank/DDBJ databases">
        <title>Annotation of the Genome Sequence of Fusarium oxysporum HDV247.</title>
        <authorList>
            <consortium name="The Broad Institute Genomics Platform"/>
            <person name="Ma L.-J."/>
            <person name="Corby-Kistler H."/>
            <person name="Broz K."/>
            <person name="Gale L.R."/>
            <person name="Jonkers W."/>
            <person name="O'Donnell K."/>
            <person name="Ploetz R."/>
            <person name="Steinberg C."/>
            <person name="Schwartz D.C."/>
            <person name="VanEtten H."/>
            <person name="Zhou S."/>
            <person name="Young S.K."/>
            <person name="Zeng Q."/>
            <person name="Gargeya S."/>
            <person name="Fitzgerald M."/>
            <person name="Abouelleil A."/>
            <person name="Alvarado L."/>
            <person name="Chapman S.B."/>
            <person name="Gainer-Dewar J."/>
            <person name="Goldberg J."/>
            <person name="Griggs A."/>
            <person name="Gujja S."/>
            <person name="Hansen M."/>
            <person name="Howarth C."/>
            <person name="Imamovic A."/>
            <person name="Ireland A."/>
            <person name="Larimer J."/>
            <person name="McCowan C."/>
            <person name="Murphy C."/>
            <person name="Pearson M."/>
            <person name="Poon T.W."/>
            <person name="Priest M."/>
            <person name="Roberts A."/>
            <person name="Saif S."/>
            <person name="Shea T."/>
            <person name="Sykes S."/>
            <person name="Wortman J."/>
            <person name="Nusbaum C."/>
            <person name="Birren B."/>
        </authorList>
    </citation>
    <scope>NUCLEOTIDE SEQUENCE</scope>
    <source>
        <strain evidence="3">HDV247</strain>
    </source>
</reference>
<evidence type="ECO:0000259" key="2">
    <source>
        <dbReference type="Pfam" id="PF12621"/>
    </source>
</evidence>
<dbReference type="Proteomes" id="UP000030751">
    <property type="component" value="Unassembled WGS sequence"/>
</dbReference>
<dbReference type="AlphaFoldDB" id="W9N9Y4"/>
<dbReference type="HOGENOM" id="CLU_2061577_0_0_1"/>
<proteinExistence type="predicted"/>
<protein>
    <recommendedName>
        <fullName evidence="2">10TM putative phosphate transporter extracellular tail domain-containing protein</fullName>
    </recommendedName>
</protein>
<dbReference type="Pfam" id="PF12621">
    <property type="entry name" value="PHM7_ext"/>
    <property type="match status" value="1"/>
</dbReference>
<organism evidence="3">
    <name type="scientific">Fusarium oxysporum f. sp. pisi HDV247</name>
    <dbReference type="NCBI Taxonomy" id="1080344"/>
    <lineage>
        <taxon>Eukaryota</taxon>
        <taxon>Fungi</taxon>
        <taxon>Dikarya</taxon>
        <taxon>Ascomycota</taxon>
        <taxon>Pezizomycotina</taxon>
        <taxon>Sordariomycetes</taxon>
        <taxon>Hypocreomycetidae</taxon>
        <taxon>Hypocreales</taxon>
        <taxon>Nectriaceae</taxon>
        <taxon>Fusarium</taxon>
        <taxon>Fusarium oxysporum species complex</taxon>
    </lineage>
</organism>
<reference evidence="3" key="1">
    <citation type="submission" date="2011-10" db="EMBL/GenBank/DDBJ databases">
        <title>The Genome Sequence of Fusarium oxysporum HDV247.</title>
        <authorList>
            <consortium name="The Broad Institute Genome Sequencing Platform"/>
            <person name="Ma L.-J."/>
            <person name="Gale L.R."/>
            <person name="Schwartz D.C."/>
            <person name="Zhou S."/>
            <person name="Corby-Kistler H."/>
            <person name="Young S.K."/>
            <person name="Zeng Q."/>
            <person name="Gargeya S."/>
            <person name="Fitzgerald M."/>
            <person name="Haas B."/>
            <person name="Abouelleil A."/>
            <person name="Alvarado L."/>
            <person name="Arachchi H.M."/>
            <person name="Berlin A."/>
            <person name="Brown A."/>
            <person name="Chapman S.B."/>
            <person name="Chen Z."/>
            <person name="Dunbar C."/>
            <person name="Freedman E."/>
            <person name="Gearin G."/>
            <person name="Goldberg J."/>
            <person name="Griggs A."/>
            <person name="Gujja S."/>
            <person name="Heiman D."/>
            <person name="Howarth C."/>
            <person name="Larson L."/>
            <person name="Lui A."/>
            <person name="MacDonald P.J.P."/>
            <person name="Montmayeur A."/>
            <person name="Murphy C."/>
            <person name="Neiman D."/>
            <person name="Pearson M."/>
            <person name="Priest M."/>
            <person name="Roberts A."/>
            <person name="Saif S."/>
            <person name="Shea T."/>
            <person name="Shenoy N."/>
            <person name="Sisk P."/>
            <person name="Stolte C."/>
            <person name="Sykes S."/>
            <person name="Wortman J."/>
            <person name="Nusbaum C."/>
            <person name="Birren B."/>
        </authorList>
    </citation>
    <scope>NUCLEOTIDE SEQUENCE [LARGE SCALE GENOMIC DNA]</scope>
    <source>
        <strain evidence="3">HDV247</strain>
    </source>
</reference>
<evidence type="ECO:0000256" key="1">
    <source>
        <dbReference type="SAM" id="MobiDB-lite"/>
    </source>
</evidence>
<feature type="region of interest" description="Disordered" evidence="1">
    <location>
        <begin position="1"/>
        <end position="27"/>
    </location>
</feature>
<dbReference type="OrthoDB" id="5063597at2759"/>
<feature type="domain" description="10TM putative phosphate transporter extracellular tail" evidence="2">
    <location>
        <begin position="25"/>
        <end position="110"/>
    </location>
</feature>
<evidence type="ECO:0000313" key="3">
    <source>
        <dbReference type="EMBL" id="EXA29588.1"/>
    </source>
</evidence>
<accession>W9N9Y4</accession>
<feature type="compositionally biased region" description="Basic and acidic residues" evidence="1">
    <location>
        <begin position="9"/>
        <end position="20"/>
    </location>
</feature>
<dbReference type="InterPro" id="IPR022257">
    <property type="entry name" value="PHM7_ext"/>
</dbReference>
<name>W9N9Y4_FUSOX</name>
<sequence>MVLEDVSNMDERNEVSEDLRTNTTNKLSTEFPTTLEEVPINKREILVNEAFKHYALTVRQPIIWIPRNGLHVSKDEIDQCKQISDSIDMSNDGAYLDDHGRVVCHDKPPDFSEFAYVRL</sequence>
<dbReference type="EMBL" id="JH651097">
    <property type="protein sequence ID" value="EXA29588.1"/>
    <property type="molecule type" value="Genomic_DNA"/>
</dbReference>